<dbReference type="GO" id="GO:0051213">
    <property type="term" value="F:dioxygenase activity"/>
    <property type="evidence" value="ECO:0007669"/>
    <property type="project" value="UniProtKB-KW"/>
</dbReference>
<name>T1BSX4_9ZZZZ</name>
<dbReference type="SUPFAM" id="SSF54593">
    <property type="entry name" value="Glyoxalase/Bleomycin resistance protein/Dihydroxybiphenyl dioxygenase"/>
    <property type="match status" value="1"/>
</dbReference>
<evidence type="ECO:0000259" key="1">
    <source>
        <dbReference type="PROSITE" id="PS51819"/>
    </source>
</evidence>
<dbReference type="EC" id="4.4.1.5" evidence="2"/>
<sequence>MIKDVAFTVYPVQNLAQVRRFYEKDLGLSVTMVFQNAWVEYTLPNGTFALTTMMEWVKPSASVGGIIAFEVDDVDQVAQSLKEKGYAFKVDPFSTPVCRMAVALDPEGNPIILHRINELKN</sequence>
<evidence type="ECO:0000313" key="2">
    <source>
        <dbReference type="EMBL" id="EQD76026.1"/>
    </source>
</evidence>
<dbReference type="GO" id="GO:0004462">
    <property type="term" value="F:lactoylglutathione lyase activity"/>
    <property type="evidence" value="ECO:0007669"/>
    <property type="project" value="UniProtKB-EC"/>
</dbReference>
<dbReference type="PROSITE" id="PS51819">
    <property type="entry name" value="VOC"/>
    <property type="match status" value="1"/>
</dbReference>
<gene>
    <name evidence="2" type="ORF">B1A_03512</name>
</gene>
<dbReference type="AlphaFoldDB" id="T1BSX4"/>
<comment type="caution">
    <text evidence="2">The sequence shown here is derived from an EMBL/GenBank/DDBJ whole genome shotgun (WGS) entry which is preliminary data.</text>
</comment>
<protein>
    <submittedName>
        <fullName evidence="2">Glyoxalase/bleomycin resistance protein/dioxygenase</fullName>
        <ecNumber evidence="2">4.4.1.5</ecNumber>
    </submittedName>
</protein>
<keyword evidence="2" id="KW-0223">Dioxygenase</keyword>
<keyword evidence="2" id="KW-0456">Lyase</keyword>
<dbReference type="EMBL" id="AUZX01002584">
    <property type="protein sequence ID" value="EQD76026.1"/>
    <property type="molecule type" value="Genomic_DNA"/>
</dbReference>
<reference evidence="2" key="2">
    <citation type="journal article" date="2014" name="ISME J.">
        <title>Microbial stratification in low pH oxic and suboxic macroscopic growths along an acid mine drainage.</title>
        <authorList>
            <person name="Mendez-Garcia C."/>
            <person name="Mesa V."/>
            <person name="Sprenger R.R."/>
            <person name="Richter M."/>
            <person name="Diez M.S."/>
            <person name="Solano J."/>
            <person name="Bargiela R."/>
            <person name="Golyshina O.V."/>
            <person name="Manteca A."/>
            <person name="Ramos J.L."/>
            <person name="Gallego J.R."/>
            <person name="Llorente I."/>
            <person name="Martins Dos Santos V.A."/>
            <person name="Jensen O.N."/>
            <person name="Pelaez A.I."/>
            <person name="Sanchez J."/>
            <person name="Ferrer M."/>
        </authorList>
    </citation>
    <scope>NUCLEOTIDE SEQUENCE</scope>
</reference>
<dbReference type="CDD" id="cd06587">
    <property type="entry name" value="VOC"/>
    <property type="match status" value="1"/>
</dbReference>
<dbReference type="InterPro" id="IPR037523">
    <property type="entry name" value="VOC_core"/>
</dbReference>
<dbReference type="Pfam" id="PF00903">
    <property type="entry name" value="Glyoxalase"/>
    <property type="match status" value="1"/>
</dbReference>
<dbReference type="InterPro" id="IPR029068">
    <property type="entry name" value="Glyas_Bleomycin-R_OHBP_Dase"/>
</dbReference>
<proteinExistence type="predicted"/>
<feature type="domain" description="VOC" evidence="1">
    <location>
        <begin position="4"/>
        <end position="116"/>
    </location>
</feature>
<dbReference type="InterPro" id="IPR004360">
    <property type="entry name" value="Glyas_Fos-R_dOase_dom"/>
</dbReference>
<reference evidence="2" key="1">
    <citation type="submission" date="2013-08" db="EMBL/GenBank/DDBJ databases">
        <authorList>
            <person name="Mendez C."/>
            <person name="Richter M."/>
            <person name="Ferrer M."/>
            <person name="Sanchez J."/>
        </authorList>
    </citation>
    <scope>NUCLEOTIDE SEQUENCE</scope>
</reference>
<dbReference type="Gene3D" id="3.10.180.10">
    <property type="entry name" value="2,3-Dihydroxybiphenyl 1,2-Dioxygenase, domain 1"/>
    <property type="match status" value="1"/>
</dbReference>
<organism evidence="2">
    <name type="scientific">mine drainage metagenome</name>
    <dbReference type="NCBI Taxonomy" id="410659"/>
    <lineage>
        <taxon>unclassified sequences</taxon>
        <taxon>metagenomes</taxon>
        <taxon>ecological metagenomes</taxon>
    </lineage>
</organism>
<accession>T1BSX4</accession>
<keyword evidence="2" id="KW-0560">Oxidoreductase</keyword>